<dbReference type="Proteomes" id="UP001328107">
    <property type="component" value="Unassembled WGS sequence"/>
</dbReference>
<feature type="non-terminal residue" evidence="1">
    <location>
        <position position="1"/>
    </location>
</feature>
<gene>
    <name evidence="1" type="ORF">PMAYCL1PPCAC_24148</name>
</gene>
<evidence type="ECO:0000313" key="2">
    <source>
        <dbReference type="Proteomes" id="UP001328107"/>
    </source>
</evidence>
<keyword evidence="2" id="KW-1185">Reference proteome</keyword>
<proteinExistence type="predicted"/>
<comment type="caution">
    <text evidence="1">The sequence shown here is derived from an EMBL/GenBank/DDBJ whole genome shotgun (WGS) entry which is preliminary data.</text>
</comment>
<protein>
    <submittedName>
        <fullName evidence="1">Uncharacterized protein</fullName>
    </submittedName>
</protein>
<accession>A0AAN5I6B6</accession>
<evidence type="ECO:0000313" key="1">
    <source>
        <dbReference type="EMBL" id="GMR53953.1"/>
    </source>
</evidence>
<organism evidence="1 2">
    <name type="scientific">Pristionchus mayeri</name>
    <dbReference type="NCBI Taxonomy" id="1317129"/>
    <lineage>
        <taxon>Eukaryota</taxon>
        <taxon>Metazoa</taxon>
        <taxon>Ecdysozoa</taxon>
        <taxon>Nematoda</taxon>
        <taxon>Chromadorea</taxon>
        <taxon>Rhabditida</taxon>
        <taxon>Rhabditina</taxon>
        <taxon>Diplogasteromorpha</taxon>
        <taxon>Diplogasteroidea</taxon>
        <taxon>Neodiplogasteridae</taxon>
        <taxon>Pristionchus</taxon>
    </lineage>
</organism>
<feature type="non-terminal residue" evidence="1">
    <location>
        <position position="128"/>
    </location>
</feature>
<dbReference type="AlphaFoldDB" id="A0AAN5I6B6"/>
<dbReference type="EMBL" id="BTRK01000005">
    <property type="protein sequence ID" value="GMR53953.1"/>
    <property type="molecule type" value="Genomic_DNA"/>
</dbReference>
<name>A0AAN5I6B6_9BILA</name>
<sequence>QILLLTSTVLIHIRYSFENDSEVVYDEIAKFDIQSLLPPSLANKYVIAVSLDPSSEYSFFLSVDSSIVLLKRAADKWMCRVMQEYEEKAHVMFIPPLEMAVVAGKHETKFISTSFRQPGVSKDQLRVL</sequence>
<reference evidence="2" key="1">
    <citation type="submission" date="2022-10" db="EMBL/GenBank/DDBJ databases">
        <title>Genome assembly of Pristionchus species.</title>
        <authorList>
            <person name="Yoshida K."/>
            <person name="Sommer R.J."/>
        </authorList>
    </citation>
    <scope>NUCLEOTIDE SEQUENCE [LARGE SCALE GENOMIC DNA]</scope>
    <source>
        <strain evidence="2">RS5460</strain>
    </source>
</reference>